<proteinExistence type="predicted"/>
<dbReference type="EMBL" id="LRGB01001005">
    <property type="protein sequence ID" value="KZS14117.1"/>
    <property type="molecule type" value="Genomic_DNA"/>
</dbReference>
<evidence type="ECO:0000256" key="1">
    <source>
        <dbReference type="SAM" id="Phobius"/>
    </source>
</evidence>
<name>A0A164XDS7_9CRUS</name>
<evidence type="ECO:0000313" key="2">
    <source>
        <dbReference type="EMBL" id="KZS14117.1"/>
    </source>
</evidence>
<keyword evidence="1" id="KW-0812">Transmembrane</keyword>
<organism evidence="2 3">
    <name type="scientific">Daphnia magna</name>
    <dbReference type="NCBI Taxonomy" id="35525"/>
    <lineage>
        <taxon>Eukaryota</taxon>
        <taxon>Metazoa</taxon>
        <taxon>Ecdysozoa</taxon>
        <taxon>Arthropoda</taxon>
        <taxon>Crustacea</taxon>
        <taxon>Branchiopoda</taxon>
        <taxon>Diplostraca</taxon>
        <taxon>Cladocera</taxon>
        <taxon>Anomopoda</taxon>
        <taxon>Daphniidae</taxon>
        <taxon>Daphnia</taxon>
    </lineage>
</organism>
<gene>
    <name evidence="2" type="ORF">APZ42_020769</name>
</gene>
<evidence type="ECO:0000313" key="3">
    <source>
        <dbReference type="Proteomes" id="UP000076858"/>
    </source>
</evidence>
<dbReference type="Proteomes" id="UP000076858">
    <property type="component" value="Unassembled WGS sequence"/>
</dbReference>
<accession>A0A164XDS7</accession>
<reference evidence="2 3" key="1">
    <citation type="submission" date="2016-03" db="EMBL/GenBank/DDBJ databases">
        <title>EvidentialGene: Evidence-directed Construction of Genes on Genomes.</title>
        <authorList>
            <person name="Gilbert D.G."/>
            <person name="Choi J.-H."/>
            <person name="Mockaitis K."/>
            <person name="Colbourne J."/>
            <person name="Pfrender M."/>
        </authorList>
    </citation>
    <scope>NUCLEOTIDE SEQUENCE [LARGE SCALE GENOMIC DNA]</scope>
    <source>
        <strain evidence="2 3">Xinb3</strain>
        <tissue evidence="2">Complete organism</tissue>
    </source>
</reference>
<keyword evidence="1" id="KW-1133">Transmembrane helix</keyword>
<sequence length="62" mass="6695">MLLPNKPCSKIDPAALAPIVGCCVSLLLVHLVYVVDVHILPTSTAQSAPEFKKNLSRKTCLH</sequence>
<dbReference type="AlphaFoldDB" id="A0A164XDS7"/>
<keyword evidence="3" id="KW-1185">Reference proteome</keyword>
<keyword evidence="1" id="KW-0472">Membrane</keyword>
<comment type="caution">
    <text evidence="2">The sequence shown here is derived from an EMBL/GenBank/DDBJ whole genome shotgun (WGS) entry which is preliminary data.</text>
</comment>
<feature type="transmembrane region" description="Helical" evidence="1">
    <location>
        <begin position="15"/>
        <end position="35"/>
    </location>
</feature>
<protein>
    <submittedName>
        <fullName evidence="2">Uncharacterized protein</fullName>
    </submittedName>
</protein>